<keyword evidence="1" id="KW-1133">Transmembrane helix</keyword>
<dbReference type="EMBL" id="LDAU01000074">
    <property type="protein sequence ID" value="KRX08093.1"/>
    <property type="molecule type" value="Genomic_DNA"/>
</dbReference>
<reference evidence="2 3" key="1">
    <citation type="journal article" date="2015" name="Sci. Rep.">
        <title>Genome of the facultative scuticociliatosis pathogen Pseudocohnilembus persalinus provides insight into its virulence through horizontal gene transfer.</title>
        <authorList>
            <person name="Xiong J."/>
            <person name="Wang G."/>
            <person name="Cheng J."/>
            <person name="Tian M."/>
            <person name="Pan X."/>
            <person name="Warren A."/>
            <person name="Jiang C."/>
            <person name="Yuan D."/>
            <person name="Miao W."/>
        </authorList>
    </citation>
    <scope>NUCLEOTIDE SEQUENCE [LARGE SCALE GENOMIC DNA]</scope>
    <source>
        <strain evidence="2">36N120E</strain>
    </source>
</reference>
<gene>
    <name evidence="2" type="ORF">PPERSA_10455</name>
</gene>
<organism evidence="2 3">
    <name type="scientific">Pseudocohnilembus persalinus</name>
    <name type="common">Ciliate</name>
    <dbReference type="NCBI Taxonomy" id="266149"/>
    <lineage>
        <taxon>Eukaryota</taxon>
        <taxon>Sar</taxon>
        <taxon>Alveolata</taxon>
        <taxon>Ciliophora</taxon>
        <taxon>Intramacronucleata</taxon>
        <taxon>Oligohymenophorea</taxon>
        <taxon>Scuticociliatia</taxon>
        <taxon>Philasterida</taxon>
        <taxon>Pseudocohnilembidae</taxon>
        <taxon>Pseudocohnilembus</taxon>
    </lineage>
</organism>
<dbReference type="AlphaFoldDB" id="A0A0V0R151"/>
<keyword evidence="1" id="KW-0472">Membrane</keyword>
<name>A0A0V0R151_PSEPJ</name>
<sequence length="218" mass="25790">MIALNICENIQDCQQQCRNMQIQENDDQQLLEHKHKQNQKNTQQQQQQQFNQILKSKQQKTVLHSDGCKSNFQIKEICLKADFSQKKIIGGCFKNEQMLKYTNNQEQNLQINIRILDKEDPDIQAFQLSDTQFQKYEPIYSFKEIITKYFFISGATLGIILSSILFFTQQKKLLKDQKLNENNISMSQNIELNQLGQNTLDYNNKDFYQSQFSQQIQK</sequence>
<evidence type="ECO:0008006" key="4">
    <source>
        <dbReference type="Google" id="ProtNLM"/>
    </source>
</evidence>
<dbReference type="OrthoDB" id="10661205at2759"/>
<dbReference type="InParanoid" id="A0A0V0R151"/>
<evidence type="ECO:0000256" key="1">
    <source>
        <dbReference type="SAM" id="Phobius"/>
    </source>
</evidence>
<keyword evidence="1" id="KW-0812">Transmembrane</keyword>
<evidence type="ECO:0000313" key="2">
    <source>
        <dbReference type="EMBL" id="KRX08093.1"/>
    </source>
</evidence>
<proteinExistence type="predicted"/>
<evidence type="ECO:0000313" key="3">
    <source>
        <dbReference type="Proteomes" id="UP000054937"/>
    </source>
</evidence>
<accession>A0A0V0R151</accession>
<comment type="caution">
    <text evidence="2">The sequence shown here is derived from an EMBL/GenBank/DDBJ whole genome shotgun (WGS) entry which is preliminary data.</text>
</comment>
<keyword evidence="3" id="KW-1185">Reference proteome</keyword>
<feature type="transmembrane region" description="Helical" evidence="1">
    <location>
        <begin position="149"/>
        <end position="168"/>
    </location>
</feature>
<dbReference type="Proteomes" id="UP000054937">
    <property type="component" value="Unassembled WGS sequence"/>
</dbReference>
<protein>
    <recommendedName>
        <fullName evidence="4">Transmembrane protein</fullName>
    </recommendedName>
</protein>